<dbReference type="PANTHER" id="PTHR43280">
    <property type="entry name" value="ARAC-FAMILY TRANSCRIPTIONAL REGULATOR"/>
    <property type="match status" value="1"/>
</dbReference>
<comment type="caution">
    <text evidence="5">The sequence shown here is derived from an EMBL/GenBank/DDBJ whole genome shotgun (WGS) entry which is preliminary data.</text>
</comment>
<dbReference type="PROSITE" id="PS00041">
    <property type="entry name" value="HTH_ARAC_FAMILY_1"/>
    <property type="match status" value="1"/>
</dbReference>
<evidence type="ECO:0000313" key="5">
    <source>
        <dbReference type="EMBL" id="MDT7828803.1"/>
    </source>
</evidence>
<reference evidence="5 6" key="1">
    <citation type="submission" date="2023-09" db="EMBL/GenBank/DDBJ databases">
        <title>Novel taxa isolated from Blanes Bay.</title>
        <authorList>
            <person name="Rey-Velasco X."/>
            <person name="Lucena T."/>
        </authorList>
    </citation>
    <scope>NUCLEOTIDE SEQUENCE [LARGE SCALE GENOMIC DNA]</scope>
    <source>
        <strain evidence="5 6">S334</strain>
    </source>
</reference>
<accession>A0ABU3L6E3</accession>
<dbReference type="Pfam" id="PF12833">
    <property type="entry name" value="HTH_18"/>
    <property type="match status" value="1"/>
</dbReference>
<dbReference type="PRINTS" id="PR00032">
    <property type="entry name" value="HTHARAC"/>
</dbReference>
<keyword evidence="6" id="KW-1185">Reference proteome</keyword>
<evidence type="ECO:0000313" key="6">
    <source>
        <dbReference type="Proteomes" id="UP001250656"/>
    </source>
</evidence>
<dbReference type="InterPro" id="IPR011051">
    <property type="entry name" value="RmlC_Cupin_sf"/>
</dbReference>
<organism evidence="5 6">
    <name type="scientific">Pricia mediterranea</name>
    <dbReference type="NCBI Taxonomy" id="3076079"/>
    <lineage>
        <taxon>Bacteria</taxon>
        <taxon>Pseudomonadati</taxon>
        <taxon>Bacteroidota</taxon>
        <taxon>Flavobacteriia</taxon>
        <taxon>Flavobacteriales</taxon>
        <taxon>Flavobacteriaceae</taxon>
        <taxon>Pricia</taxon>
    </lineage>
</organism>
<dbReference type="PROSITE" id="PS01124">
    <property type="entry name" value="HTH_ARAC_FAMILY_2"/>
    <property type="match status" value="1"/>
</dbReference>
<dbReference type="Proteomes" id="UP001250656">
    <property type="component" value="Unassembled WGS sequence"/>
</dbReference>
<dbReference type="SUPFAM" id="SSF51182">
    <property type="entry name" value="RmlC-like cupins"/>
    <property type="match status" value="1"/>
</dbReference>
<dbReference type="InterPro" id="IPR009057">
    <property type="entry name" value="Homeodomain-like_sf"/>
</dbReference>
<dbReference type="Gene3D" id="1.10.10.60">
    <property type="entry name" value="Homeodomain-like"/>
    <property type="match status" value="2"/>
</dbReference>
<dbReference type="SMART" id="SM00342">
    <property type="entry name" value="HTH_ARAC"/>
    <property type="match status" value="1"/>
</dbReference>
<protein>
    <submittedName>
        <fullName evidence="5">AraC family transcriptional regulator</fullName>
    </submittedName>
</protein>
<evidence type="ECO:0000256" key="1">
    <source>
        <dbReference type="ARBA" id="ARBA00023015"/>
    </source>
</evidence>
<dbReference type="InterPro" id="IPR014710">
    <property type="entry name" value="RmlC-like_jellyroll"/>
</dbReference>
<dbReference type="PANTHER" id="PTHR43280:SF27">
    <property type="entry name" value="TRANSCRIPTIONAL REGULATOR MTLR"/>
    <property type="match status" value="1"/>
</dbReference>
<name>A0ABU3L6E3_9FLAO</name>
<keyword evidence="3" id="KW-0804">Transcription</keyword>
<dbReference type="RefSeq" id="WP_314014323.1">
    <property type="nucleotide sequence ID" value="NZ_JAVTTP010000001.1"/>
</dbReference>
<dbReference type="Gene3D" id="2.60.120.10">
    <property type="entry name" value="Jelly Rolls"/>
    <property type="match status" value="1"/>
</dbReference>
<proteinExistence type="predicted"/>
<evidence type="ECO:0000256" key="2">
    <source>
        <dbReference type="ARBA" id="ARBA00023125"/>
    </source>
</evidence>
<gene>
    <name evidence="5" type="ORF">RQM65_09025</name>
</gene>
<dbReference type="InterPro" id="IPR018062">
    <property type="entry name" value="HTH_AraC-typ_CS"/>
</dbReference>
<dbReference type="InterPro" id="IPR018060">
    <property type="entry name" value="HTH_AraC"/>
</dbReference>
<dbReference type="InterPro" id="IPR020449">
    <property type="entry name" value="Tscrpt_reg_AraC-type_HTH"/>
</dbReference>
<dbReference type="EMBL" id="JAVTTP010000001">
    <property type="protein sequence ID" value="MDT7828803.1"/>
    <property type="molecule type" value="Genomic_DNA"/>
</dbReference>
<sequence>MKNGLISFDMEFVCEKIFVPTNHSFITRRLPLSSNARIHSHKNFELNYIVSGAGRRIVGDNISGFEKGDLVLMGPELPHCWEVLDDRDETTPASIVTHFSENITESDFFKMPELETVLRLLKQANRGIRFKPDNDLKIRTILTEMASSKGLEYYIGLLRIFNLLIKIEDRERLSNPINQSSVFSKNIEKINKVYEYVFQNIHEGIRLNDAAAVLNMAPSSFCRFFKKKTGNTFMEYVKNVRVGIAAKLLAETDKQITQICFESGYNNLANFNHYFKANMGKTPSEYRKNFQ</sequence>
<dbReference type="SUPFAM" id="SSF46689">
    <property type="entry name" value="Homeodomain-like"/>
    <property type="match status" value="2"/>
</dbReference>
<evidence type="ECO:0000256" key="3">
    <source>
        <dbReference type="ARBA" id="ARBA00023163"/>
    </source>
</evidence>
<evidence type="ECO:0000259" key="4">
    <source>
        <dbReference type="PROSITE" id="PS01124"/>
    </source>
</evidence>
<keyword evidence="1" id="KW-0805">Transcription regulation</keyword>
<feature type="domain" description="HTH araC/xylS-type" evidence="4">
    <location>
        <begin position="191"/>
        <end position="289"/>
    </location>
</feature>
<keyword evidence="2" id="KW-0238">DNA-binding</keyword>